<reference evidence="1" key="1">
    <citation type="submission" date="2024-06" db="EMBL/GenBank/DDBJ databases">
        <title>Draft genome sequence of Microbacterium sp. strain A8/3-1, isolated from Oxytropis tragacanthoides Fisch. ex DC. Root nodules in the Altai region of Russia.</title>
        <authorList>
            <person name="Sazanova A."/>
            <person name="Guro P."/>
            <person name="Kuznetsova I."/>
            <person name="Belimov A."/>
            <person name="Safronova V."/>
        </authorList>
    </citation>
    <scope>NUCLEOTIDE SEQUENCE</scope>
    <source>
        <strain evidence="1">A8/3-1</strain>
    </source>
</reference>
<evidence type="ECO:0000313" key="1">
    <source>
        <dbReference type="EMBL" id="XBX79474.1"/>
    </source>
</evidence>
<accession>A0AAU7VYK0</accession>
<dbReference type="AlphaFoldDB" id="A0AAU7VYK0"/>
<gene>
    <name evidence="1" type="ORF">ABS642_05170</name>
</gene>
<organism evidence="1">
    <name type="scientific">Microbacterium sp. A8/3-1</name>
    <dbReference type="NCBI Taxonomy" id="3160749"/>
    <lineage>
        <taxon>Bacteria</taxon>
        <taxon>Bacillati</taxon>
        <taxon>Actinomycetota</taxon>
        <taxon>Actinomycetes</taxon>
        <taxon>Micrococcales</taxon>
        <taxon>Microbacteriaceae</taxon>
        <taxon>Microbacterium</taxon>
    </lineage>
</organism>
<sequence length="77" mass="8529">MSADVRPTISGVGRVVSVGGSLTWDIPYDAEVVVQPTFTLVRSREGRVYRLVERGGEVREAPLNTEQRSHALTLFSR</sequence>
<proteinExistence type="predicted"/>
<protein>
    <submittedName>
        <fullName evidence="1">Uncharacterized protein</fullName>
    </submittedName>
</protein>
<dbReference type="EMBL" id="CP158357">
    <property type="protein sequence ID" value="XBX79474.1"/>
    <property type="molecule type" value="Genomic_DNA"/>
</dbReference>
<name>A0AAU7VYK0_9MICO</name>
<dbReference type="RefSeq" id="WP_350352501.1">
    <property type="nucleotide sequence ID" value="NZ_CP158357.1"/>
</dbReference>